<dbReference type="SUPFAM" id="SSF53335">
    <property type="entry name" value="S-adenosyl-L-methionine-dependent methyltransferases"/>
    <property type="match status" value="1"/>
</dbReference>
<dbReference type="PROSITE" id="PS51318">
    <property type="entry name" value="TAT"/>
    <property type="match status" value="1"/>
</dbReference>
<evidence type="ECO:0000313" key="2">
    <source>
        <dbReference type="EMBL" id="TDO40680.1"/>
    </source>
</evidence>
<keyword evidence="2" id="KW-0489">Methyltransferase</keyword>
<dbReference type="EMBL" id="SNWR01000001">
    <property type="protein sequence ID" value="TDO40680.1"/>
    <property type="molecule type" value="Genomic_DNA"/>
</dbReference>
<keyword evidence="3" id="KW-1185">Reference proteome</keyword>
<name>A0A4R6JVB7_9ACTN</name>
<comment type="caution">
    <text evidence="2">The sequence shown here is derived from an EMBL/GenBank/DDBJ whole genome shotgun (WGS) entry which is preliminary data.</text>
</comment>
<sequence length="311" mass="33978">MRRLRSLTRRQAILAAGACVLCAAVAAAALTGNVTVALTLLAVFFTILFGGLLLIARRISGLARAQRRQQNDVRAVLDQTQRRLLGAMEDLLLHSGDRHRELTGALAGQMRTHTRDIEAIVQLFQRVTPRAPMPPTPAPAELLELLHLIRTRKPRLAVELGSGMSTVWLAYAMEQVGGRLVSLHHEPDAAEPVRAAVATHALVPVAEVRAAPLRPVPVGERTFPWYDLEALADLHDVDLLVIAGPPGTTSPDARFPAMALLEERLADAAAVFVADERDVLGRWLETTEGLTREGEALLSYRRVVRQLSRSQ</sequence>
<keyword evidence="1" id="KW-1133">Transmembrane helix</keyword>
<protein>
    <submittedName>
        <fullName evidence="2">Methyltransferase family protein</fullName>
    </submittedName>
</protein>
<reference evidence="2 3" key="1">
    <citation type="submission" date="2019-03" db="EMBL/GenBank/DDBJ databases">
        <title>Sequencing the genomes of 1000 actinobacteria strains.</title>
        <authorList>
            <person name="Klenk H.-P."/>
        </authorList>
    </citation>
    <scope>NUCLEOTIDE SEQUENCE [LARGE SCALE GENOMIC DNA]</scope>
    <source>
        <strain evidence="2 3">DSM 43805</strain>
    </source>
</reference>
<dbReference type="GO" id="GO:0008168">
    <property type="term" value="F:methyltransferase activity"/>
    <property type="evidence" value="ECO:0007669"/>
    <property type="project" value="UniProtKB-KW"/>
</dbReference>
<accession>A0A4R6JVB7</accession>
<proteinExistence type="predicted"/>
<dbReference type="InterPro" id="IPR029063">
    <property type="entry name" value="SAM-dependent_MTases_sf"/>
</dbReference>
<dbReference type="Proteomes" id="UP000294901">
    <property type="component" value="Unassembled WGS sequence"/>
</dbReference>
<dbReference type="GO" id="GO:0032259">
    <property type="term" value="P:methylation"/>
    <property type="evidence" value="ECO:0007669"/>
    <property type="project" value="UniProtKB-KW"/>
</dbReference>
<dbReference type="RefSeq" id="WP_239079864.1">
    <property type="nucleotide sequence ID" value="NZ_BOMD01000008.1"/>
</dbReference>
<keyword evidence="2" id="KW-0808">Transferase</keyword>
<evidence type="ECO:0000256" key="1">
    <source>
        <dbReference type="SAM" id="Phobius"/>
    </source>
</evidence>
<feature type="transmembrane region" description="Helical" evidence="1">
    <location>
        <begin position="37"/>
        <end position="56"/>
    </location>
</feature>
<evidence type="ECO:0000313" key="3">
    <source>
        <dbReference type="Proteomes" id="UP000294901"/>
    </source>
</evidence>
<dbReference type="InterPro" id="IPR006311">
    <property type="entry name" value="TAT_signal"/>
</dbReference>
<gene>
    <name evidence="2" type="ORF">C8E87_4399</name>
</gene>
<organism evidence="2 3">
    <name type="scientific">Paractinoplanes brasiliensis</name>
    <dbReference type="NCBI Taxonomy" id="52695"/>
    <lineage>
        <taxon>Bacteria</taxon>
        <taxon>Bacillati</taxon>
        <taxon>Actinomycetota</taxon>
        <taxon>Actinomycetes</taxon>
        <taxon>Micromonosporales</taxon>
        <taxon>Micromonosporaceae</taxon>
        <taxon>Paractinoplanes</taxon>
    </lineage>
</organism>
<dbReference type="AlphaFoldDB" id="A0A4R6JVB7"/>
<keyword evidence="1" id="KW-0812">Transmembrane</keyword>
<dbReference type="Pfam" id="PF13578">
    <property type="entry name" value="Methyltransf_24"/>
    <property type="match status" value="1"/>
</dbReference>
<keyword evidence="1" id="KW-0472">Membrane</keyword>
<dbReference type="Gene3D" id="3.40.50.150">
    <property type="entry name" value="Vaccinia Virus protein VP39"/>
    <property type="match status" value="1"/>
</dbReference>